<dbReference type="Pfam" id="PF00575">
    <property type="entry name" value="S1"/>
    <property type="match status" value="1"/>
</dbReference>
<dbReference type="Proteomes" id="UP000427281">
    <property type="component" value="Chromosome"/>
</dbReference>
<dbReference type="InterPro" id="IPR012340">
    <property type="entry name" value="NA-bd_OB-fold"/>
</dbReference>
<dbReference type="PROSITE" id="PS50126">
    <property type="entry name" value="S1"/>
    <property type="match status" value="1"/>
</dbReference>
<name>A0A6I6ABR3_9PLAN</name>
<evidence type="ECO:0000259" key="1">
    <source>
        <dbReference type="PROSITE" id="PS50126"/>
    </source>
</evidence>
<evidence type="ECO:0000313" key="3">
    <source>
        <dbReference type="Proteomes" id="UP000427281"/>
    </source>
</evidence>
<accession>A0A6I6ABR3</accession>
<reference evidence="2 3" key="1">
    <citation type="submission" date="2019-09" db="EMBL/GenBank/DDBJ databases">
        <title>Gimesia benthica sp. nov., a novel bacterium isolated from deep-sea water of the Northwest Indian Ocean.</title>
        <authorList>
            <person name="Dai X."/>
        </authorList>
    </citation>
    <scope>NUCLEOTIDE SEQUENCE [LARGE SCALE GENOMIC DNA]</scope>
    <source>
        <strain evidence="2 3">E7</strain>
    </source>
</reference>
<dbReference type="RefSeq" id="WP_155364850.1">
    <property type="nucleotide sequence ID" value="NZ_CP043930.1"/>
</dbReference>
<gene>
    <name evidence="2" type="ORF">F1728_15250</name>
</gene>
<proteinExistence type="predicted"/>
<keyword evidence="3" id="KW-1185">Reference proteome</keyword>
<protein>
    <submittedName>
        <fullName evidence="2">S1 RNA-binding domain-containing protein</fullName>
    </submittedName>
</protein>
<evidence type="ECO:0000313" key="2">
    <source>
        <dbReference type="EMBL" id="QGQ23954.1"/>
    </source>
</evidence>
<dbReference type="Gene3D" id="2.40.50.140">
    <property type="entry name" value="Nucleic acid-binding proteins"/>
    <property type="match status" value="1"/>
</dbReference>
<dbReference type="InterPro" id="IPR003029">
    <property type="entry name" value="S1_domain"/>
</dbReference>
<dbReference type="SMART" id="SM00316">
    <property type="entry name" value="S1"/>
    <property type="match status" value="1"/>
</dbReference>
<dbReference type="GO" id="GO:0003676">
    <property type="term" value="F:nucleic acid binding"/>
    <property type="evidence" value="ECO:0007669"/>
    <property type="project" value="InterPro"/>
</dbReference>
<dbReference type="EMBL" id="CP043930">
    <property type="protein sequence ID" value="QGQ23954.1"/>
    <property type="molecule type" value="Genomic_DNA"/>
</dbReference>
<dbReference type="SUPFAM" id="SSF50249">
    <property type="entry name" value="Nucleic acid-binding proteins"/>
    <property type="match status" value="1"/>
</dbReference>
<organism evidence="2 3">
    <name type="scientific">Gimesia benthica</name>
    <dbReference type="NCBI Taxonomy" id="2608982"/>
    <lineage>
        <taxon>Bacteria</taxon>
        <taxon>Pseudomonadati</taxon>
        <taxon>Planctomycetota</taxon>
        <taxon>Planctomycetia</taxon>
        <taxon>Planctomycetales</taxon>
        <taxon>Planctomycetaceae</taxon>
        <taxon>Gimesia</taxon>
    </lineage>
</organism>
<dbReference type="AlphaFoldDB" id="A0A6I6ABR3"/>
<dbReference type="KEGG" id="gim:F1728_15250"/>
<feature type="domain" description="S1 motif" evidence="1">
    <location>
        <begin position="84"/>
        <end position="154"/>
    </location>
</feature>
<sequence>MIREIEKGYDPVRVAQVAFVIIQELGAKISTEFHNEILGIAVMEEGPQFKMTEAQLREYLDRMVGLLSNHDKSWIEVINTLKVGDILKVTVTKHRHFGFFVDVPDTKYEGLVEIMHIKDEKGVSPIDFPAIGSEIEAIVLGFREHNHQIVLSIKPSDLSK</sequence>